<dbReference type="PANTHER" id="PTHR30295">
    <property type="entry name" value="BACTERIOFERRITIN"/>
    <property type="match status" value="1"/>
</dbReference>
<dbReference type="GO" id="GO:0004322">
    <property type="term" value="F:ferroxidase activity"/>
    <property type="evidence" value="ECO:0007669"/>
    <property type="project" value="TreeGrafter"/>
</dbReference>
<dbReference type="Pfam" id="PF00210">
    <property type="entry name" value="Ferritin"/>
    <property type="match status" value="1"/>
</dbReference>
<dbReference type="STRING" id="927665.HMPREF1535_04956"/>
<dbReference type="Gene3D" id="1.20.1260.10">
    <property type="match status" value="1"/>
</dbReference>
<dbReference type="InterPro" id="IPR008331">
    <property type="entry name" value="Ferritin_DPS_dom"/>
</dbReference>
<feature type="binding site" evidence="3">
    <location>
        <position position="29"/>
    </location>
    <ligand>
        <name>Fe cation</name>
        <dbReference type="ChEBI" id="CHEBI:24875"/>
    </ligand>
</feature>
<evidence type="ECO:0000256" key="2">
    <source>
        <dbReference type="ARBA" id="ARBA00023004"/>
    </source>
</evidence>
<dbReference type="InterPro" id="IPR014490">
    <property type="entry name" value="Dps-like"/>
</dbReference>
<evidence type="ECO:0000259" key="4">
    <source>
        <dbReference type="PROSITE" id="PS50905"/>
    </source>
</evidence>
<dbReference type="HOGENOM" id="CLU_104506_4_0_10"/>
<comment type="caution">
    <text evidence="5">The sequence shown here is derived from an EMBL/GenBank/DDBJ whole genome shotgun (WGS) entry which is preliminary data.</text>
</comment>
<name>A0A0F5IKM3_9BACT</name>
<evidence type="ECO:0000256" key="1">
    <source>
        <dbReference type="ARBA" id="ARBA00022434"/>
    </source>
</evidence>
<feature type="binding site" evidence="3">
    <location>
        <position position="114"/>
    </location>
    <ligand>
        <name>Fe cation</name>
        <dbReference type="ChEBI" id="CHEBI:24875"/>
    </ligand>
</feature>
<dbReference type="PIRSF" id="PIRSF018063">
    <property type="entry name" value="Ferrtn_UCP018063"/>
    <property type="match status" value="1"/>
</dbReference>
<evidence type="ECO:0000256" key="3">
    <source>
        <dbReference type="PIRSR" id="PIRSR018063-50"/>
    </source>
</evidence>
<dbReference type="Proteomes" id="UP000033047">
    <property type="component" value="Unassembled WGS sequence"/>
</dbReference>
<feature type="binding site" evidence="3">
    <location>
        <position position="146"/>
    </location>
    <ligand>
        <name>Fe cation</name>
        <dbReference type="ChEBI" id="CHEBI:24875"/>
    </ligand>
</feature>
<feature type="binding site" evidence="3">
    <location>
        <position position="65"/>
    </location>
    <ligand>
        <name>Fe cation</name>
        <dbReference type="ChEBI" id="CHEBI:24875"/>
    </ligand>
</feature>
<evidence type="ECO:0000313" key="5">
    <source>
        <dbReference type="EMBL" id="KKB45672.1"/>
    </source>
</evidence>
<organism evidence="5 6">
    <name type="scientific">Parabacteroides goldsteinii DSM 19448 = WAL 12034</name>
    <dbReference type="NCBI Taxonomy" id="927665"/>
    <lineage>
        <taxon>Bacteria</taxon>
        <taxon>Pseudomonadati</taxon>
        <taxon>Bacteroidota</taxon>
        <taxon>Bacteroidia</taxon>
        <taxon>Bacteroidales</taxon>
        <taxon>Tannerellaceae</taxon>
        <taxon>Parabacteroides</taxon>
    </lineage>
</organism>
<dbReference type="PANTHER" id="PTHR30295:SF1">
    <property type="entry name" value="DNA PROTECTION DURING STARVATION PROTEIN"/>
    <property type="match status" value="1"/>
</dbReference>
<dbReference type="AlphaFoldDB" id="A0A0F5IKM3"/>
<dbReference type="GO" id="GO:0020037">
    <property type="term" value="F:heme binding"/>
    <property type="evidence" value="ECO:0007669"/>
    <property type="project" value="TreeGrafter"/>
</dbReference>
<dbReference type="GO" id="GO:0005829">
    <property type="term" value="C:cytosol"/>
    <property type="evidence" value="ECO:0007669"/>
    <property type="project" value="TreeGrafter"/>
</dbReference>
<dbReference type="GO" id="GO:0006879">
    <property type="term" value="P:intracellular iron ion homeostasis"/>
    <property type="evidence" value="ECO:0007669"/>
    <property type="project" value="UniProtKB-KW"/>
</dbReference>
<accession>A0A0F5IKM3</accession>
<feature type="binding site" evidence="3">
    <location>
        <position position="149"/>
    </location>
    <ligand>
        <name>Fe cation</name>
        <dbReference type="ChEBI" id="CHEBI:24875"/>
    </ligand>
</feature>
<dbReference type="GeneID" id="69979083"/>
<keyword evidence="3" id="KW-0479">Metal-binding</keyword>
<dbReference type="InterPro" id="IPR009040">
    <property type="entry name" value="Ferritin-like_diiron"/>
</dbReference>
<dbReference type="GO" id="GO:0008199">
    <property type="term" value="F:ferric iron binding"/>
    <property type="evidence" value="ECO:0007669"/>
    <property type="project" value="InterPro"/>
</dbReference>
<dbReference type="CDD" id="cd01052">
    <property type="entry name" value="DPSL"/>
    <property type="match status" value="1"/>
</dbReference>
<proteinExistence type="predicted"/>
<evidence type="ECO:0000313" key="6">
    <source>
        <dbReference type="Proteomes" id="UP000033047"/>
    </source>
</evidence>
<dbReference type="PROSITE" id="PS50905">
    <property type="entry name" value="FERRITIN_LIKE"/>
    <property type="match status" value="1"/>
</dbReference>
<dbReference type="PATRIC" id="fig|927665.4.peg.5084"/>
<dbReference type="InterPro" id="IPR009078">
    <property type="entry name" value="Ferritin-like_SF"/>
</dbReference>
<keyword evidence="2 3" id="KW-0408">Iron</keyword>
<feature type="domain" description="Ferritin-like diiron" evidence="4">
    <location>
        <begin position="12"/>
        <end position="164"/>
    </location>
</feature>
<keyword evidence="1" id="KW-0409">Iron storage</keyword>
<protein>
    <recommendedName>
        <fullName evidence="4">Ferritin-like diiron domain-containing protein</fullName>
    </recommendedName>
</protein>
<dbReference type="InterPro" id="IPR012347">
    <property type="entry name" value="Ferritin-like"/>
</dbReference>
<sequence length="170" mass="19483">MAKESVKILQKKLDVESLLSQLNAALSEEWLAYYQYWVGALVAEGAMRANVQAEFEEHANEELGHAKLLADRIIELEGVPVLDPKQWFELARCKYDVPNDFDVVSLLNQNVASERCAIVRYQQIAEFTDGKDFTTCEIAKHILAMEEEHEQDLQDYLTDIARMKSSFLNK</sequence>
<gene>
    <name evidence="5" type="ORF">HMPREF1535_04956</name>
</gene>
<dbReference type="InterPro" id="IPR033921">
    <property type="entry name" value="DPSL_diiron-bd_dom"/>
</dbReference>
<reference evidence="5 6" key="1">
    <citation type="submission" date="2013-04" db="EMBL/GenBank/DDBJ databases">
        <title>The Genome Sequence of Parabacteroides goldsteinii DSM 19448.</title>
        <authorList>
            <consortium name="The Broad Institute Genomics Platform"/>
            <person name="Earl A."/>
            <person name="Ward D."/>
            <person name="Feldgarden M."/>
            <person name="Gevers D."/>
            <person name="Martens E."/>
            <person name="Sakamoto M."/>
            <person name="Benno Y."/>
            <person name="Song Y."/>
            <person name="Liu C."/>
            <person name="Lee J."/>
            <person name="Bolanos M."/>
            <person name="Vaisanen M.L."/>
            <person name="Finegold S.M."/>
            <person name="Walker B."/>
            <person name="Young S."/>
            <person name="Zeng Q."/>
            <person name="Gargeya S."/>
            <person name="Fitzgerald M."/>
            <person name="Haas B."/>
            <person name="Abouelleil A."/>
            <person name="Allen A.W."/>
            <person name="Alvarado L."/>
            <person name="Arachchi H.M."/>
            <person name="Berlin A.M."/>
            <person name="Chapman S.B."/>
            <person name="Gainer-Dewar J."/>
            <person name="Goldberg J."/>
            <person name="Griggs A."/>
            <person name="Gujja S."/>
            <person name="Hansen M."/>
            <person name="Howarth C."/>
            <person name="Imamovic A."/>
            <person name="Ireland A."/>
            <person name="Larimer J."/>
            <person name="McCowan C."/>
            <person name="Murphy C."/>
            <person name="Pearson M."/>
            <person name="Poon T.W."/>
            <person name="Priest M."/>
            <person name="Roberts A."/>
            <person name="Saif S."/>
            <person name="Shea T."/>
            <person name="Sisk P."/>
            <person name="Sykes S."/>
            <person name="Wortman J."/>
            <person name="Nusbaum C."/>
            <person name="Birren B."/>
        </authorList>
    </citation>
    <scope>NUCLEOTIDE SEQUENCE [LARGE SCALE GENOMIC DNA]</scope>
    <source>
        <strain evidence="5 6">DSM 19448</strain>
    </source>
</reference>
<dbReference type="RefSeq" id="WP_007659478.1">
    <property type="nucleotide sequence ID" value="NZ_KQ033914.1"/>
</dbReference>
<dbReference type="EMBL" id="AQHV01000028">
    <property type="protein sequence ID" value="KKB45672.1"/>
    <property type="molecule type" value="Genomic_DNA"/>
</dbReference>
<dbReference type="SUPFAM" id="SSF47240">
    <property type="entry name" value="Ferritin-like"/>
    <property type="match status" value="1"/>
</dbReference>